<dbReference type="InterPro" id="IPR004136">
    <property type="entry name" value="NMO"/>
</dbReference>
<comment type="caution">
    <text evidence="4">The sequence shown here is derived from an EMBL/GenBank/DDBJ whole genome shotgun (WGS) entry which is preliminary data.</text>
</comment>
<evidence type="ECO:0000256" key="1">
    <source>
        <dbReference type="ARBA" id="ARBA00022630"/>
    </source>
</evidence>
<dbReference type="EMBL" id="BAAFSV010000003">
    <property type="protein sequence ID" value="GAB1316255.1"/>
    <property type="molecule type" value="Genomic_DNA"/>
</dbReference>
<dbReference type="CDD" id="cd04730">
    <property type="entry name" value="NPD_like"/>
    <property type="match status" value="1"/>
</dbReference>
<protein>
    <recommendedName>
        <fullName evidence="6">2-nitropropane dioxygenase</fullName>
    </recommendedName>
</protein>
<keyword evidence="3" id="KW-0560">Oxidoreductase</keyword>
<evidence type="ECO:0000256" key="3">
    <source>
        <dbReference type="ARBA" id="ARBA00023002"/>
    </source>
</evidence>
<keyword evidence="5" id="KW-1185">Reference proteome</keyword>
<dbReference type="Gene3D" id="3.20.20.70">
    <property type="entry name" value="Aldolase class I"/>
    <property type="match status" value="1"/>
</dbReference>
<dbReference type="GeneID" id="98177208"/>
<dbReference type="InterPro" id="IPR013785">
    <property type="entry name" value="Aldolase_TIM"/>
</dbReference>
<evidence type="ECO:0000313" key="5">
    <source>
        <dbReference type="Proteomes" id="UP001628179"/>
    </source>
</evidence>
<keyword evidence="2" id="KW-0288">FMN</keyword>
<evidence type="ECO:0008006" key="6">
    <source>
        <dbReference type="Google" id="ProtNLM"/>
    </source>
</evidence>
<dbReference type="RefSeq" id="XP_070917986.1">
    <property type="nucleotide sequence ID" value="XM_071061885.1"/>
</dbReference>
<dbReference type="SUPFAM" id="SSF51412">
    <property type="entry name" value="Inosine monophosphate dehydrogenase (IMPDH)"/>
    <property type="match status" value="1"/>
</dbReference>
<organism evidence="4 5">
    <name type="scientific">Madurella fahalii</name>
    <dbReference type="NCBI Taxonomy" id="1157608"/>
    <lineage>
        <taxon>Eukaryota</taxon>
        <taxon>Fungi</taxon>
        <taxon>Dikarya</taxon>
        <taxon>Ascomycota</taxon>
        <taxon>Pezizomycotina</taxon>
        <taxon>Sordariomycetes</taxon>
        <taxon>Sordariomycetidae</taxon>
        <taxon>Sordariales</taxon>
        <taxon>Sordariales incertae sedis</taxon>
        <taxon>Madurella</taxon>
    </lineage>
</organism>
<evidence type="ECO:0000256" key="2">
    <source>
        <dbReference type="ARBA" id="ARBA00022643"/>
    </source>
</evidence>
<dbReference type="PANTHER" id="PTHR32332:SF34">
    <property type="entry name" value="2-NITROPROPANE DIOXYGENASE FAMILY, PUTATIVE-RELATED"/>
    <property type="match status" value="1"/>
</dbReference>
<name>A0ABQ0GEY1_9PEZI</name>
<gene>
    <name evidence="4" type="ORF">MFIFM68171_06465</name>
</gene>
<keyword evidence="1" id="KW-0285">Flavoprotein</keyword>
<dbReference type="Proteomes" id="UP001628179">
    <property type="component" value="Unassembled WGS sequence"/>
</dbReference>
<sequence length="358" mass="37141">MSKLNKLFPHTQNPVIISAPMLGTSNGALAAEVSKAGGLGIIPGGYDFSSSSQLTALSTELYTARTLLSPYLPSASAAPTIPVGVGFILGHPSLSTHFLDAALPVLRAHRPAAVWLFAPRQEDVESGVIRRVVAALRAEGFIVLFQVGTVASARRAVEDGADVLIVQGVDAGGHQFAWGGAGVVSLVPEVVDMLEGLEGGRGKEVAVVAAGGLVDGRGVAAAMALGAEGVVMGTRFIAAEEAWSAGWLRKIILETADGGPSTVKTTVLDDIQGTPIWPSVYDGRAVIGKSWQDHAAGMSLDENIRLYKEAAEAGDVSRKIIWAGTGVGLVKEVRPAGDIVKEAREAAIQTLRKLQSGI</sequence>
<reference evidence="4 5" key="1">
    <citation type="submission" date="2024-09" db="EMBL/GenBank/DDBJ databases">
        <title>Itraconazole resistance in Madurella fahalii resulting from another homologue of gene encoding cytochrome P450 14-alpha sterol demethylase (CYP51).</title>
        <authorList>
            <person name="Yoshioka I."/>
            <person name="Fahal A.H."/>
            <person name="Kaneko S."/>
            <person name="Yaguchi T."/>
        </authorList>
    </citation>
    <scope>NUCLEOTIDE SEQUENCE [LARGE SCALE GENOMIC DNA]</scope>
    <source>
        <strain evidence="4 5">IFM 68171</strain>
    </source>
</reference>
<dbReference type="Pfam" id="PF03060">
    <property type="entry name" value="NMO"/>
    <property type="match status" value="1"/>
</dbReference>
<proteinExistence type="predicted"/>
<dbReference type="PANTHER" id="PTHR32332">
    <property type="entry name" value="2-NITROPROPANE DIOXYGENASE"/>
    <property type="match status" value="1"/>
</dbReference>
<evidence type="ECO:0000313" key="4">
    <source>
        <dbReference type="EMBL" id="GAB1316255.1"/>
    </source>
</evidence>
<accession>A0ABQ0GEY1</accession>